<dbReference type="Gene3D" id="2.130.10.30">
    <property type="entry name" value="Regulator of chromosome condensation 1/beta-lactamase-inhibitor protein II"/>
    <property type="match status" value="1"/>
</dbReference>
<feature type="repeat" description="RCC1" evidence="2">
    <location>
        <begin position="26"/>
        <end position="76"/>
    </location>
</feature>
<reference evidence="3" key="1">
    <citation type="journal article" date="2020" name="J. Eukaryot. Microbiol.">
        <title>De novo Sequencing, Assembly and Annotation of the Transcriptome for the Free-Living Testate Amoeba Arcella intermedia.</title>
        <authorList>
            <person name="Ribeiro G.M."/>
            <person name="Porfirio-Sousa A.L."/>
            <person name="Maurer-Alcala X.X."/>
            <person name="Katz L.A."/>
            <person name="Lahr D.J.G."/>
        </authorList>
    </citation>
    <scope>NUCLEOTIDE SEQUENCE</scope>
</reference>
<dbReference type="AlphaFoldDB" id="A0A6B2L2N0"/>
<proteinExistence type="predicted"/>
<dbReference type="InterPro" id="IPR000408">
    <property type="entry name" value="Reg_chr_condens"/>
</dbReference>
<evidence type="ECO:0000256" key="1">
    <source>
        <dbReference type="ARBA" id="ARBA00022737"/>
    </source>
</evidence>
<feature type="repeat" description="RCC1" evidence="2">
    <location>
        <begin position="77"/>
        <end position="131"/>
    </location>
</feature>
<dbReference type="PROSITE" id="PS50012">
    <property type="entry name" value="RCC1_3"/>
    <property type="match status" value="3"/>
</dbReference>
<feature type="repeat" description="RCC1" evidence="2">
    <location>
        <begin position="132"/>
        <end position="182"/>
    </location>
</feature>
<dbReference type="SUPFAM" id="SSF50985">
    <property type="entry name" value="RCC1/BLIP-II"/>
    <property type="match status" value="1"/>
</dbReference>
<name>A0A6B2L2N0_9EUKA</name>
<dbReference type="InterPro" id="IPR009091">
    <property type="entry name" value="RCC1/BLIP-II"/>
</dbReference>
<dbReference type="InterPro" id="IPR051625">
    <property type="entry name" value="Signaling_Regulatory_Domain"/>
</dbReference>
<dbReference type="PANTHER" id="PTHR22872:SF2">
    <property type="entry name" value="INHIBITOR OF BRUTON TYROSINE KINASE"/>
    <property type="match status" value="1"/>
</dbReference>
<accession>A0A6B2L2N0</accession>
<protein>
    <recommendedName>
        <fullName evidence="4">BTB domain-containing protein</fullName>
    </recommendedName>
</protein>
<dbReference type="Pfam" id="PF00415">
    <property type="entry name" value="RCC1"/>
    <property type="match status" value="3"/>
</dbReference>
<dbReference type="PANTHER" id="PTHR22872">
    <property type="entry name" value="BTK-BINDING PROTEIN-RELATED"/>
    <property type="match status" value="1"/>
</dbReference>
<organism evidence="3">
    <name type="scientific">Arcella intermedia</name>
    <dbReference type="NCBI Taxonomy" id="1963864"/>
    <lineage>
        <taxon>Eukaryota</taxon>
        <taxon>Amoebozoa</taxon>
        <taxon>Tubulinea</taxon>
        <taxon>Elardia</taxon>
        <taxon>Arcellinida</taxon>
        <taxon>Sphaerothecina</taxon>
        <taxon>Arcellidae</taxon>
        <taxon>Arcella</taxon>
    </lineage>
</organism>
<dbReference type="EMBL" id="GIBP01002196">
    <property type="protein sequence ID" value="NDV31165.1"/>
    <property type="molecule type" value="Transcribed_RNA"/>
</dbReference>
<evidence type="ECO:0008006" key="4">
    <source>
        <dbReference type="Google" id="ProtNLM"/>
    </source>
</evidence>
<keyword evidence="1" id="KW-0677">Repeat</keyword>
<evidence type="ECO:0000313" key="3">
    <source>
        <dbReference type="EMBL" id="NDV31165.1"/>
    </source>
</evidence>
<dbReference type="PRINTS" id="PR00633">
    <property type="entry name" value="RCCNDNSATION"/>
</dbReference>
<evidence type="ECO:0000256" key="2">
    <source>
        <dbReference type="PROSITE-ProRule" id="PRU00235"/>
    </source>
</evidence>
<sequence length="468" mass="52200">MRFFEFEDITNVAVSQYHTVVATKEGDIYSWGLGEGFRLGSAAEVQITPCKMEQLSELKVVRVAASNHHTAVITKDGELYTFGKGEYGELGHGSLQSDICVTKPQLVAALKGVQVVEVALSQVHSCVVTSDGELYTFGKGAGGVLGLGNFENQYVPCEVQLQGVTVSSISVSQYMTVVLCGNMDIYIFGLGNCRPKRLKFPWGYPSTHRPNCFVVESVKCVLNRIFLLSDDFEMKRQIYMIIPSTQLAPQNKTQFVPVELENRYADLFYLVDVFKVGSFDSIHQIVASDQSLFITSQMGDLYQWEYQYEKYSSLAKAEKNADIKKMEMVEIVKQHAKDITLGDQSAHSFAIGKDWKSGLGNTEILVINGTAKRAYPEIKIAQFYTGSHHNVALVPKTRSIADHRQVKDSTFIRDMMNIMNDSSSMDIKLIGSDGSLMAHSFILARSNVLAKMIQKQRTNTDSPTNQHR</sequence>